<accession>A0A1I4CUJ7</accession>
<dbReference type="EMBL" id="FOQY01000037">
    <property type="protein sequence ID" value="SFK83696.1"/>
    <property type="molecule type" value="Genomic_DNA"/>
</dbReference>
<keyword evidence="2" id="KW-1185">Reference proteome</keyword>
<dbReference type="Proteomes" id="UP000199111">
    <property type="component" value="Unassembled WGS sequence"/>
</dbReference>
<organism evidence="1 2">
    <name type="scientific">Streptosporangium canum</name>
    <dbReference type="NCBI Taxonomy" id="324952"/>
    <lineage>
        <taxon>Bacteria</taxon>
        <taxon>Bacillati</taxon>
        <taxon>Actinomycetota</taxon>
        <taxon>Actinomycetes</taxon>
        <taxon>Streptosporangiales</taxon>
        <taxon>Streptosporangiaceae</taxon>
        <taxon>Streptosporangium</taxon>
    </lineage>
</organism>
<protein>
    <submittedName>
        <fullName evidence="1">Uncharacterized protein</fullName>
    </submittedName>
</protein>
<dbReference type="AlphaFoldDB" id="A0A1I4CUJ7"/>
<reference evidence="2" key="1">
    <citation type="submission" date="2016-10" db="EMBL/GenBank/DDBJ databases">
        <authorList>
            <person name="Varghese N."/>
            <person name="Submissions S."/>
        </authorList>
    </citation>
    <scope>NUCLEOTIDE SEQUENCE [LARGE SCALE GENOMIC DNA]</scope>
    <source>
        <strain evidence="2">CGMCC 4.2126</strain>
    </source>
</reference>
<sequence>MATVTSPADAVADLVHDVAVVHAQRAGRRDAGTRRPGAQDHE</sequence>
<evidence type="ECO:0000313" key="2">
    <source>
        <dbReference type="Proteomes" id="UP000199111"/>
    </source>
</evidence>
<proteinExistence type="predicted"/>
<evidence type="ECO:0000313" key="1">
    <source>
        <dbReference type="EMBL" id="SFK83696.1"/>
    </source>
</evidence>
<gene>
    <name evidence="1" type="ORF">SAMN05216275_13741</name>
</gene>
<name>A0A1I4CUJ7_9ACTN</name>